<dbReference type="Proteomes" id="UP000234323">
    <property type="component" value="Unassembled WGS sequence"/>
</dbReference>
<proteinExistence type="predicted"/>
<comment type="caution">
    <text evidence="2">The sequence shown here is derived from an EMBL/GenBank/DDBJ whole genome shotgun (WGS) entry which is preliminary data.</text>
</comment>
<evidence type="ECO:0000256" key="1">
    <source>
        <dbReference type="SAM" id="MobiDB-lite"/>
    </source>
</evidence>
<protein>
    <recommendedName>
        <fullName evidence="4">DDE-1 domain-containing protein</fullName>
    </recommendedName>
</protein>
<accession>A0A2I1GFV5</accession>
<evidence type="ECO:0000313" key="2">
    <source>
        <dbReference type="EMBL" id="PKY45514.1"/>
    </source>
</evidence>
<evidence type="ECO:0008006" key="4">
    <source>
        <dbReference type="Google" id="ProtNLM"/>
    </source>
</evidence>
<dbReference type="VEuPathDB" id="FungiDB:RhiirA1_532498"/>
<name>A0A2I1GFV5_9GLOM</name>
<gene>
    <name evidence="2" type="ORF">RhiirA4_443785</name>
</gene>
<organism evidence="2 3">
    <name type="scientific">Rhizophagus irregularis</name>
    <dbReference type="NCBI Taxonomy" id="588596"/>
    <lineage>
        <taxon>Eukaryota</taxon>
        <taxon>Fungi</taxon>
        <taxon>Fungi incertae sedis</taxon>
        <taxon>Mucoromycota</taxon>
        <taxon>Glomeromycotina</taxon>
        <taxon>Glomeromycetes</taxon>
        <taxon>Glomerales</taxon>
        <taxon>Glomeraceae</taxon>
        <taxon>Rhizophagus</taxon>
    </lineage>
</organism>
<dbReference type="EMBL" id="LLXI01000390">
    <property type="protein sequence ID" value="PKY45514.1"/>
    <property type="molecule type" value="Genomic_DNA"/>
</dbReference>
<feature type="region of interest" description="Disordered" evidence="1">
    <location>
        <begin position="120"/>
        <end position="187"/>
    </location>
</feature>
<reference evidence="2 3" key="1">
    <citation type="submission" date="2015-10" db="EMBL/GenBank/DDBJ databases">
        <title>Genome analyses suggest a sexual origin of heterokaryosis in a supposedly ancient asexual fungus.</title>
        <authorList>
            <person name="Ropars J."/>
            <person name="Sedzielewska K."/>
            <person name="Noel J."/>
            <person name="Charron P."/>
            <person name="Farinelli L."/>
            <person name="Marton T."/>
            <person name="Kruger M."/>
            <person name="Pelin A."/>
            <person name="Brachmann A."/>
            <person name="Corradi N."/>
        </authorList>
    </citation>
    <scope>NUCLEOTIDE SEQUENCE [LARGE SCALE GENOMIC DNA]</scope>
    <source>
        <strain evidence="2 3">A4</strain>
    </source>
</reference>
<sequence>MSNHTIEKESGNIPNTTIALKELYNQEDFNQFLDEIRKNYNEWMAETKELTPTGKIKRPSYETVAHLVKDSWDAVDVNLIRRSFKCCGISNKRDGTEDDWIFNNDRLKQANQLNDEVEVLSDKENDGDEEYGNEEENVEEAEYEEEEEEEEERRNMGKGRKRNMRRRMKKRTSVMKRTKRMNVKREE</sequence>
<keyword evidence="3" id="KW-1185">Reference proteome</keyword>
<dbReference type="VEuPathDB" id="FungiDB:FUN_013722"/>
<feature type="compositionally biased region" description="Basic residues" evidence="1">
    <location>
        <begin position="156"/>
        <end position="187"/>
    </location>
</feature>
<feature type="compositionally biased region" description="Acidic residues" evidence="1">
    <location>
        <begin position="120"/>
        <end position="151"/>
    </location>
</feature>
<dbReference type="AlphaFoldDB" id="A0A2I1GFV5"/>
<evidence type="ECO:0000313" key="3">
    <source>
        <dbReference type="Proteomes" id="UP000234323"/>
    </source>
</evidence>
<dbReference type="VEuPathDB" id="FungiDB:RhiirFUN_002107"/>